<dbReference type="RefSeq" id="WP_125056313.1">
    <property type="nucleotide sequence ID" value="NZ_BHZD01000001.1"/>
</dbReference>
<reference evidence="5 6" key="1">
    <citation type="submission" date="2018-11" db="EMBL/GenBank/DDBJ databases">
        <title>Whole genome sequence of Streptomyces paromomycinus NBRC 15454(T).</title>
        <authorList>
            <person name="Komaki H."/>
            <person name="Tamura T."/>
        </authorList>
    </citation>
    <scope>NUCLEOTIDE SEQUENCE [LARGE SCALE GENOMIC DNA]</scope>
    <source>
        <strain evidence="5 6">NBRC 15454</strain>
    </source>
</reference>
<keyword evidence="3" id="KW-0472">Membrane</keyword>
<name>A0A401W978_STREY</name>
<keyword evidence="3" id="KW-0812">Transmembrane</keyword>
<dbReference type="Gene3D" id="3.40.190.10">
    <property type="entry name" value="Periplasmic binding protein-like II"/>
    <property type="match status" value="2"/>
</dbReference>
<keyword evidence="1" id="KW-0732">Signal</keyword>
<dbReference type="PANTHER" id="PTHR30570">
    <property type="entry name" value="PERIPLASMIC PHOSPHATE BINDING COMPONENT OF PHOSPHATE ABC TRANSPORTER"/>
    <property type="match status" value="1"/>
</dbReference>
<dbReference type="SUPFAM" id="SSF53850">
    <property type="entry name" value="Periplasmic binding protein-like II"/>
    <property type="match status" value="1"/>
</dbReference>
<feature type="transmembrane region" description="Helical" evidence="3">
    <location>
        <begin position="6"/>
        <end position="24"/>
    </location>
</feature>
<dbReference type="InterPro" id="IPR024370">
    <property type="entry name" value="PBP_domain"/>
</dbReference>
<evidence type="ECO:0000313" key="5">
    <source>
        <dbReference type="EMBL" id="GCD45858.1"/>
    </source>
</evidence>
<organism evidence="5 6">
    <name type="scientific">Streptomyces paromomycinus</name>
    <name type="common">Streptomyces rimosus subsp. paromomycinus</name>
    <dbReference type="NCBI Taxonomy" id="92743"/>
    <lineage>
        <taxon>Bacteria</taxon>
        <taxon>Bacillati</taxon>
        <taxon>Actinomycetota</taxon>
        <taxon>Actinomycetes</taxon>
        <taxon>Kitasatosporales</taxon>
        <taxon>Streptomycetaceae</taxon>
        <taxon>Streptomyces</taxon>
    </lineage>
</organism>
<dbReference type="Pfam" id="PF12849">
    <property type="entry name" value="PBP_like_2"/>
    <property type="match status" value="1"/>
</dbReference>
<accession>A0A401W978</accession>
<protein>
    <submittedName>
        <fullName evidence="5">Phosphate-binding protein</fullName>
    </submittedName>
</protein>
<evidence type="ECO:0000256" key="1">
    <source>
        <dbReference type="ARBA" id="ARBA00022729"/>
    </source>
</evidence>
<comment type="caution">
    <text evidence="5">The sequence shown here is derived from an EMBL/GenBank/DDBJ whole genome shotgun (WGS) entry which is preliminary data.</text>
</comment>
<keyword evidence="3" id="KW-1133">Transmembrane helix</keyword>
<evidence type="ECO:0000256" key="2">
    <source>
        <dbReference type="SAM" id="MobiDB-lite"/>
    </source>
</evidence>
<dbReference type="PANTHER" id="PTHR30570:SF1">
    <property type="entry name" value="PHOSPHATE-BINDING PROTEIN PSTS"/>
    <property type="match status" value="1"/>
</dbReference>
<evidence type="ECO:0000256" key="3">
    <source>
        <dbReference type="SAM" id="Phobius"/>
    </source>
</evidence>
<feature type="transmembrane region" description="Helical" evidence="3">
    <location>
        <begin position="207"/>
        <end position="227"/>
    </location>
</feature>
<feature type="region of interest" description="Disordered" evidence="2">
    <location>
        <begin position="160"/>
        <end position="179"/>
    </location>
</feature>
<keyword evidence="6" id="KW-1185">Reference proteome</keyword>
<evidence type="ECO:0000259" key="4">
    <source>
        <dbReference type="Pfam" id="PF12849"/>
    </source>
</evidence>
<dbReference type="EMBL" id="BHZD01000001">
    <property type="protein sequence ID" value="GCD45858.1"/>
    <property type="molecule type" value="Genomic_DNA"/>
</dbReference>
<evidence type="ECO:0000313" key="6">
    <source>
        <dbReference type="Proteomes" id="UP000286746"/>
    </source>
</evidence>
<sequence>MTLPDTETLLAAAGLVATAALWAVERYLPGRKRIGYRVQMDTAIGMNPRDAHSLVQLRLLRQDQEITDATLALLRFENDGGKDIVRQDYQEPLTVEFTGRTVIGVEVPDANPPDLVGMLTRNGGGLRHDGGRLSIPKVPLNKRNHFKLLVLLSAEAGDGSGDGDAGGAHRGRAGGADGGRPGEVVVGGFISGGRIRRNAQRWGPRKLSLGLGGVCIILVGLLAGLLLNGPTVVASAECATGRLTVDGSSAFAPPMREIARQYAARCRGAEIDVVESGSLSGLGRLNRAGRSAPAGGPAFLAASDVAAPAVYRELAGRRIGIVLLGMVVNGRTGVGNLTSEQLRGVYDGRYTNWKQLGGSDLPVRIVGRDAASGTRRAFETTVLRGPEPGTVSSYDCSGKDRDAAARVTRCEVNSTGSLLETVGRVPGAIGYAEVYAAAKNPRVTRVRLNGREPDIEWAGQHSYPFWTVEYLYTYGQPEAGSLAAKFRAFMDSDTAKNILRKYKHVPCADLASAPGSACGP</sequence>
<dbReference type="InterPro" id="IPR050811">
    <property type="entry name" value="Phosphate_ABC_transporter"/>
</dbReference>
<gene>
    <name evidence="5" type="ORF">GKJPGBOP_05601</name>
</gene>
<dbReference type="AlphaFoldDB" id="A0A401W978"/>
<feature type="domain" description="PBP" evidence="4">
    <location>
        <begin position="236"/>
        <end position="493"/>
    </location>
</feature>
<proteinExistence type="predicted"/>
<dbReference type="Proteomes" id="UP000286746">
    <property type="component" value="Unassembled WGS sequence"/>
</dbReference>